<sequence>MTATPPVADDARLVEVADQVYVYEQPPGGWCLSNSGVLAGPRGAVVVDTLATVRRAERLREAVDRLRPGPARTLVNTHHHGDHTFGNQVFGPGATILAHERTRTEMAATGLALTGLWPHVEWGDVRLSLPNLTFRDALTLHLGERRVELLHVGPAHTTGDVVVWLPDERVLFAGDVVFSGAAPFCLFGTVAGTLRAIERLRALRPRTVVSGHGPVTGPEVLDDNARYLRWIQGLAEEGAARGLTPLETARSAHRAQFDHLLDAERIVGNLHVARAELPGPASAAADAPAHGVDPVAAFGEMVTFNGGRLPTCLA</sequence>
<dbReference type="AlphaFoldDB" id="A0A1Z2KWC2"/>
<dbReference type="PANTHER" id="PTHR42951:SF4">
    <property type="entry name" value="ACYL-COENZYME A THIOESTERASE MBLAC2"/>
    <property type="match status" value="1"/>
</dbReference>
<accession>A0A1Z2KWC2</accession>
<dbReference type="CDD" id="cd16282">
    <property type="entry name" value="metallo-hydrolase-like_MBL-fold"/>
    <property type="match status" value="1"/>
</dbReference>
<dbReference type="RefSeq" id="WP_234365872.1">
    <property type="nucleotide sequence ID" value="NZ_CP021744.1"/>
</dbReference>
<evidence type="ECO:0000259" key="1">
    <source>
        <dbReference type="SMART" id="SM00849"/>
    </source>
</evidence>
<evidence type="ECO:0000313" key="3">
    <source>
        <dbReference type="Proteomes" id="UP000195755"/>
    </source>
</evidence>
<dbReference type="Pfam" id="PF00753">
    <property type="entry name" value="Lactamase_B"/>
    <property type="match status" value="1"/>
</dbReference>
<evidence type="ECO:0000313" key="2">
    <source>
        <dbReference type="EMBL" id="ARZ66345.1"/>
    </source>
</evidence>
<reference evidence="2 3" key="1">
    <citation type="submission" date="2017-06" db="EMBL/GenBank/DDBJ databases">
        <title>Streptomyces albireticuli Genome sequencing and assembly.</title>
        <authorList>
            <person name="Wang Y."/>
            <person name="Du B."/>
            <person name="Ding Y."/>
            <person name="Liu H."/>
            <person name="Hou Q."/>
            <person name="Liu K."/>
            <person name="Yao L."/>
            <person name="Wang C."/>
        </authorList>
    </citation>
    <scope>NUCLEOTIDE SEQUENCE [LARGE SCALE GENOMIC DNA]</scope>
    <source>
        <strain evidence="2 3">MDJK11</strain>
    </source>
</reference>
<organism evidence="2 3">
    <name type="scientific">Streptomyces albireticuli</name>
    <dbReference type="NCBI Taxonomy" id="1940"/>
    <lineage>
        <taxon>Bacteria</taxon>
        <taxon>Bacillati</taxon>
        <taxon>Actinomycetota</taxon>
        <taxon>Actinomycetes</taxon>
        <taxon>Kitasatosporales</taxon>
        <taxon>Streptomycetaceae</taxon>
        <taxon>Streptomyces</taxon>
    </lineage>
</organism>
<dbReference type="InterPro" id="IPR001279">
    <property type="entry name" value="Metallo-B-lactamas"/>
</dbReference>
<dbReference type="EMBL" id="CP021744">
    <property type="protein sequence ID" value="ARZ66345.1"/>
    <property type="molecule type" value="Genomic_DNA"/>
</dbReference>
<dbReference type="Gene3D" id="3.60.15.10">
    <property type="entry name" value="Ribonuclease Z/Hydroxyacylglutathione hydrolase-like"/>
    <property type="match status" value="1"/>
</dbReference>
<dbReference type="Proteomes" id="UP000195755">
    <property type="component" value="Chromosome"/>
</dbReference>
<dbReference type="InterPro" id="IPR050855">
    <property type="entry name" value="NDM-1-like"/>
</dbReference>
<feature type="domain" description="Metallo-beta-lactamase" evidence="1">
    <location>
        <begin position="32"/>
        <end position="212"/>
    </location>
</feature>
<dbReference type="PANTHER" id="PTHR42951">
    <property type="entry name" value="METALLO-BETA-LACTAMASE DOMAIN-CONTAINING"/>
    <property type="match status" value="1"/>
</dbReference>
<name>A0A1Z2KWC2_9ACTN</name>
<dbReference type="SUPFAM" id="SSF56281">
    <property type="entry name" value="Metallo-hydrolase/oxidoreductase"/>
    <property type="match status" value="1"/>
</dbReference>
<protein>
    <submittedName>
        <fullName evidence="2">Cyclase</fullName>
    </submittedName>
</protein>
<proteinExistence type="predicted"/>
<dbReference type="KEGG" id="salj:SMD11_0679"/>
<dbReference type="InterPro" id="IPR036866">
    <property type="entry name" value="RibonucZ/Hydroxyglut_hydro"/>
</dbReference>
<dbReference type="SMART" id="SM00849">
    <property type="entry name" value="Lactamase_B"/>
    <property type="match status" value="1"/>
</dbReference>
<gene>
    <name evidence="2" type="primary">actIV</name>
    <name evidence="2" type="ORF">SMD11_0679</name>
</gene>